<dbReference type="PROSITE" id="PS50935">
    <property type="entry name" value="SSB"/>
    <property type="match status" value="1"/>
</dbReference>
<dbReference type="EMBL" id="RPDH01000001">
    <property type="protein sequence ID" value="RPE12333.1"/>
    <property type="molecule type" value="Genomic_DNA"/>
</dbReference>
<name>A0A3N4PU32_9BACT</name>
<comment type="caution">
    <text evidence="5">The sequence shown here is derived from an EMBL/GenBank/DDBJ whole genome shotgun (WGS) entry which is preliminary data.</text>
</comment>
<dbReference type="InterPro" id="IPR012340">
    <property type="entry name" value="NA-bd_OB-fold"/>
</dbReference>
<evidence type="ECO:0000313" key="5">
    <source>
        <dbReference type="EMBL" id="RPE12333.1"/>
    </source>
</evidence>
<reference evidence="5 6" key="1">
    <citation type="submission" date="2018-11" db="EMBL/GenBank/DDBJ databases">
        <title>Chitinophaga lutea sp.nov., isolate from arsenic contaminated soil.</title>
        <authorList>
            <person name="Zong Y."/>
        </authorList>
    </citation>
    <scope>NUCLEOTIDE SEQUENCE [LARGE SCALE GENOMIC DNA]</scope>
    <source>
        <strain evidence="5 6">ZY74</strain>
    </source>
</reference>
<keyword evidence="1 2" id="KW-0238">DNA-binding</keyword>
<accession>A0A3N4PU32</accession>
<evidence type="ECO:0000256" key="4">
    <source>
        <dbReference type="SAM" id="MobiDB-lite"/>
    </source>
</evidence>
<evidence type="ECO:0000313" key="6">
    <source>
        <dbReference type="Proteomes" id="UP000278351"/>
    </source>
</evidence>
<dbReference type="AlphaFoldDB" id="A0A3N4PU32"/>
<protein>
    <recommendedName>
        <fullName evidence="3">Single-stranded DNA-binding protein</fullName>
    </recommendedName>
</protein>
<dbReference type="SUPFAM" id="SSF50249">
    <property type="entry name" value="Nucleic acid-binding proteins"/>
    <property type="match status" value="1"/>
</dbReference>
<dbReference type="RefSeq" id="WP_123844840.1">
    <property type="nucleotide sequence ID" value="NZ_RPDH01000001.1"/>
</dbReference>
<feature type="region of interest" description="Disordered" evidence="4">
    <location>
        <begin position="106"/>
        <end position="126"/>
    </location>
</feature>
<evidence type="ECO:0000256" key="3">
    <source>
        <dbReference type="RuleBase" id="RU000524"/>
    </source>
</evidence>
<evidence type="ECO:0000256" key="2">
    <source>
        <dbReference type="PROSITE-ProRule" id="PRU00252"/>
    </source>
</evidence>
<gene>
    <name evidence="5" type="primary">ssb</name>
    <name evidence="5" type="ORF">EGT74_01905</name>
</gene>
<dbReference type="NCBIfam" id="TIGR00621">
    <property type="entry name" value="ssb"/>
    <property type="match status" value="1"/>
</dbReference>
<dbReference type="Gene3D" id="2.40.50.140">
    <property type="entry name" value="Nucleic acid-binding proteins"/>
    <property type="match status" value="1"/>
</dbReference>
<evidence type="ECO:0000256" key="1">
    <source>
        <dbReference type="ARBA" id="ARBA00023125"/>
    </source>
</evidence>
<proteinExistence type="predicted"/>
<sequence>MIKLQLMGRLGQNATEHAVNGKTVINFSVAHNEKFKNAQGMQQERVVWVNCAMWEPGAVMPYLVQGKAVYLEGMPAVNLYRTNAGEAKAEMKVRVTFLQLLPDGRNGAENQELEPAVSQPADDLPF</sequence>
<organism evidence="5 6">
    <name type="scientific">Chitinophaga lutea</name>
    <dbReference type="NCBI Taxonomy" id="2488634"/>
    <lineage>
        <taxon>Bacteria</taxon>
        <taxon>Pseudomonadati</taxon>
        <taxon>Bacteroidota</taxon>
        <taxon>Chitinophagia</taxon>
        <taxon>Chitinophagales</taxon>
        <taxon>Chitinophagaceae</taxon>
        <taxon>Chitinophaga</taxon>
    </lineage>
</organism>
<keyword evidence="6" id="KW-1185">Reference proteome</keyword>
<dbReference type="Pfam" id="PF00436">
    <property type="entry name" value="SSB"/>
    <property type="match status" value="1"/>
</dbReference>
<dbReference type="Proteomes" id="UP000278351">
    <property type="component" value="Unassembled WGS sequence"/>
</dbReference>
<dbReference type="InterPro" id="IPR011344">
    <property type="entry name" value="ssDNA-bd"/>
</dbReference>
<dbReference type="InterPro" id="IPR000424">
    <property type="entry name" value="Primosome_PriB/ssb"/>
</dbReference>
<dbReference type="OrthoDB" id="957856at2"/>
<dbReference type="GO" id="GO:0006260">
    <property type="term" value="P:DNA replication"/>
    <property type="evidence" value="ECO:0007669"/>
    <property type="project" value="InterPro"/>
</dbReference>
<dbReference type="GO" id="GO:0003697">
    <property type="term" value="F:single-stranded DNA binding"/>
    <property type="evidence" value="ECO:0007669"/>
    <property type="project" value="InterPro"/>
</dbReference>